<accession>A0AAE3XNI2</accession>
<dbReference type="Proteomes" id="UP001185092">
    <property type="component" value="Unassembled WGS sequence"/>
</dbReference>
<proteinExistence type="predicted"/>
<feature type="signal peptide" evidence="1">
    <location>
        <begin position="1"/>
        <end position="22"/>
    </location>
</feature>
<sequence length="157" mass="17829">MTFSKKSFYLFVLLLVSFFSSCDDKKENKDCSEIACMTPPEFFTFNIVDQSSGENLLYNGNLDINNLDITDQITKNSIDFEIIENNDMPLIAINSIGWKTEKVNAICSVGEEILFKLNIDAEAVSENCCSFTRYHTKEISVDIGTYELVDGIYVIKR</sequence>
<organism evidence="2 3">
    <name type="scientific">Aureibacter tunicatorum</name>
    <dbReference type="NCBI Taxonomy" id="866807"/>
    <lineage>
        <taxon>Bacteria</taxon>
        <taxon>Pseudomonadati</taxon>
        <taxon>Bacteroidota</taxon>
        <taxon>Cytophagia</taxon>
        <taxon>Cytophagales</taxon>
        <taxon>Persicobacteraceae</taxon>
        <taxon>Aureibacter</taxon>
    </lineage>
</organism>
<evidence type="ECO:0008006" key="4">
    <source>
        <dbReference type="Google" id="ProtNLM"/>
    </source>
</evidence>
<evidence type="ECO:0000313" key="2">
    <source>
        <dbReference type="EMBL" id="MDR6239144.1"/>
    </source>
</evidence>
<comment type="caution">
    <text evidence="2">The sequence shown here is derived from an EMBL/GenBank/DDBJ whole genome shotgun (WGS) entry which is preliminary data.</text>
</comment>
<evidence type="ECO:0000313" key="3">
    <source>
        <dbReference type="Proteomes" id="UP001185092"/>
    </source>
</evidence>
<keyword evidence="1" id="KW-0732">Signal</keyword>
<reference evidence="2" key="1">
    <citation type="submission" date="2023-07" db="EMBL/GenBank/DDBJ databases">
        <title>Genomic Encyclopedia of Type Strains, Phase IV (KMG-IV): sequencing the most valuable type-strain genomes for metagenomic binning, comparative biology and taxonomic classification.</title>
        <authorList>
            <person name="Goeker M."/>
        </authorList>
    </citation>
    <scope>NUCLEOTIDE SEQUENCE</scope>
    <source>
        <strain evidence="2">DSM 26174</strain>
    </source>
</reference>
<protein>
    <recommendedName>
        <fullName evidence="4">Lipoprotein</fullName>
    </recommendedName>
</protein>
<dbReference type="RefSeq" id="WP_309938690.1">
    <property type="nucleotide sequence ID" value="NZ_AP025305.1"/>
</dbReference>
<evidence type="ECO:0000256" key="1">
    <source>
        <dbReference type="SAM" id="SignalP"/>
    </source>
</evidence>
<name>A0AAE3XNI2_9BACT</name>
<keyword evidence="3" id="KW-1185">Reference proteome</keyword>
<feature type="chain" id="PRO_5041990066" description="Lipoprotein" evidence="1">
    <location>
        <begin position="23"/>
        <end position="157"/>
    </location>
</feature>
<gene>
    <name evidence="2" type="ORF">HNQ88_002181</name>
</gene>
<dbReference type="AlphaFoldDB" id="A0AAE3XNI2"/>
<dbReference type="EMBL" id="JAVDQD010000002">
    <property type="protein sequence ID" value="MDR6239144.1"/>
    <property type="molecule type" value="Genomic_DNA"/>
</dbReference>
<dbReference type="PROSITE" id="PS51257">
    <property type="entry name" value="PROKAR_LIPOPROTEIN"/>
    <property type="match status" value="1"/>
</dbReference>